<reference evidence="2 3" key="1">
    <citation type="submission" date="2021-03" db="EMBL/GenBank/DDBJ databases">
        <title>Sequencing the genomes of 1000 actinobacteria strains.</title>
        <authorList>
            <person name="Klenk H.-P."/>
        </authorList>
    </citation>
    <scope>NUCLEOTIDE SEQUENCE [LARGE SCALE GENOMIC DNA]</scope>
    <source>
        <strain evidence="2 3">DSM 46670</strain>
    </source>
</reference>
<keyword evidence="1" id="KW-0812">Transmembrane</keyword>
<feature type="transmembrane region" description="Helical" evidence="1">
    <location>
        <begin position="51"/>
        <end position="75"/>
    </location>
</feature>
<gene>
    <name evidence="2" type="ORF">JOF56_008761</name>
</gene>
<proteinExistence type="predicted"/>
<accession>A0ABS4TWT2</accession>
<evidence type="ECO:0000256" key="1">
    <source>
        <dbReference type="SAM" id="Phobius"/>
    </source>
</evidence>
<keyword evidence="3" id="KW-1185">Reference proteome</keyword>
<comment type="caution">
    <text evidence="2">The sequence shown here is derived from an EMBL/GenBank/DDBJ whole genome shotgun (WGS) entry which is preliminary data.</text>
</comment>
<keyword evidence="1" id="KW-0472">Membrane</keyword>
<name>A0ABS4TWT2_9PSEU</name>
<dbReference type="Proteomes" id="UP001519332">
    <property type="component" value="Unassembled WGS sequence"/>
</dbReference>
<dbReference type="RefSeq" id="WP_209645379.1">
    <property type="nucleotide sequence ID" value="NZ_JAGINW010000001.1"/>
</dbReference>
<evidence type="ECO:0000313" key="3">
    <source>
        <dbReference type="Proteomes" id="UP001519332"/>
    </source>
</evidence>
<dbReference type="EMBL" id="JAGINW010000001">
    <property type="protein sequence ID" value="MBP2328376.1"/>
    <property type="molecule type" value="Genomic_DNA"/>
</dbReference>
<evidence type="ECO:0000313" key="2">
    <source>
        <dbReference type="EMBL" id="MBP2328376.1"/>
    </source>
</evidence>
<protein>
    <submittedName>
        <fullName evidence="2">Uncharacterized protein</fullName>
    </submittedName>
</protein>
<sequence length="96" mass="9768">MGPTHRVVSARLVRGVILALSAATLATAVAALSSAQVLMHLMFTLTDLTHLHGSLTAAAVVAQASAVLLASVLLVHAPRVVLFGHASARRGPPVCS</sequence>
<keyword evidence="1" id="KW-1133">Transmembrane helix</keyword>
<organism evidence="2 3">
    <name type="scientific">Kibdelosporangium banguiense</name>
    <dbReference type="NCBI Taxonomy" id="1365924"/>
    <lineage>
        <taxon>Bacteria</taxon>
        <taxon>Bacillati</taxon>
        <taxon>Actinomycetota</taxon>
        <taxon>Actinomycetes</taxon>
        <taxon>Pseudonocardiales</taxon>
        <taxon>Pseudonocardiaceae</taxon>
        <taxon>Kibdelosporangium</taxon>
    </lineage>
</organism>